<comment type="cofactor">
    <cofactor evidence="1">
        <name>Mg(2+)</name>
        <dbReference type="ChEBI" id="CHEBI:18420"/>
    </cofactor>
</comment>
<gene>
    <name evidence="12" type="ORF">PM02_16405</name>
</gene>
<feature type="domain" description="AMP-binding enzyme C-terminal" evidence="11">
    <location>
        <begin position="492"/>
        <end position="567"/>
    </location>
</feature>
<dbReference type="STRING" id="83219.PM02_16405"/>
<dbReference type="Proteomes" id="UP000027337">
    <property type="component" value="Unassembled WGS sequence"/>
</dbReference>
<evidence type="ECO:0000256" key="9">
    <source>
        <dbReference type="ARBA" id="ARBA00067668"/>
    </source>
</evidence>
<evidence type="ECO:0000313" key="13">
    <source>
        <dbReference type="Proteomes" id="UP000027337"/>
    </source>
</evidence>
<protein>
    <recommendedName>
        <fullName evidence="9">3-methylmercaptopropionyl-CoA ligase</fullName>
        <ecNumber evidence="8">6.2.1.44</ecNumber>
    </recommendedName>
</protein>
<dbReference type="RefSeq" id="WP_037910526.1">
    <property type="nucleotide sequence ID" value="NZ_JEMU01000016.1"/>
</dbReference>
<dbReference type="eggNOG" id="COG0318">
    <property type="taxonomic scope" value="Bacteria"/>
</dbReference>
<evidence type="ECO:0000256" key="8">
    <source>
        <dbReference type="ARBA" id="ARBA00066616"/>
    </source>
</evidence>
<evidence type="ECO:0000256" key="6">
    <source>
        <dbReference type="ARBA" id="ARBA00022842"/>
    </source>
</evidence>
<dbReference type="EC" id="6.2.1.44" evidence="8"/>
<comment type="caution">
    <text evidence="12">The sequence shown here is derived from an EMBL/GenBank/DDBJ whole genome shotgun (WGS) entry which is preliminary data.</text>
</comment>
<dbReference type="PROSITE" id="PS00455">
    <property type="entry name" value="AMP_BINDING"/>
    <property type="match status" value="1"/>
</dbReference>
<feature type="domain" description="AMP-dependent synthetase/ligase" evidence="10">
    <location>
        <begin position="54"/>
        <end position="442"/>
    </location>
</feature>
<keyword evidence="4" id="KW-0436">Ligase</keyword>
<evidence type="ECO:0000259" key="10">
    <source>
        <dbReference type="Pfam" id="PF00501"/>
    </source>
</evidence>
<dbReference type="AlphaFoldDB" id="A0A061SRU0"/>
<dbReference type="Pfam" id="PF13193">
    <property type="entry name" value="AMP-binding_C"/>
    <property type="match status" value="1"/>
</dbReference>
<dbReference type="InterPro" id="IPR020845">
    <property type="entry name" value="AMP-binding_CS"/>
</dbReference>
<comment type="subunit">
    <text evidence="3">Homodimer.</text>
</comment>
<dbReference type="InterPro" id="IPR045851">
    <property type="entry name" value="AMP-bd_C_sf"/>
</dbReference>
<dbReference type="InterPro" id="IPR000873">
    <property type="entry name" value="AMP-dep_synth/lig_dom"/>
</dbReference>
<comment type="similarity">
    <text evidence="2">Belongs to the ATP-dependent AMP-binding enzyme family.</text>
</comment>
<dbReference type="GO" id="GO:0006631">
    <property type="term" value="P:fatty acid metabolic process"/>
    <property type="evidence" value="ECO:0007669"/>
    <property type="project" value="TreeGrafter"/>
</dbReference>
<dbReference type="InterPro" id="IPR025110">
    <property type="entry name" value="AMP-bd_C"/>
</dbReference>
<accession>A0A061SRU0</accession>
<evidence type="ECO:0000259" key="11">
    <source>
        <dbReference type="Pfam" id="PF13193"/>
    </source>
</evidence>
<reference evidence="12 13" key="1">
    <citation type="journal article" date="2014" name="Genome Announc.">
        <title>Draft Genome Sequences of Two Isolates of the Roseobacter Group, Sulfitobacter sp. Strains 3SOLIMAR09 and 1FIGIMAR09, from Harbors of Mallorca Island (Mediterranean Sea).</title>
        <authorList>
            <person name="Mas-Llado M."/>
            <person name="Pina-Villalonga J.M."/>
            <person name="Brunet-Galmes I."/>
            <person name="Nogales B."/>
            <person name="Bosch R."/>
        </authorList>
    </citation>
    <scope>NUCLEOTIDE SEQUENCE [LARGE SCALE GENOMIC DNA]</scope>
    <source>
        <strain evidence="12 13">1FIGIMAR09</strain>
    </source>
</reference>
<dbReference type="FunFam" id="3.40.50.12780:FF:000003">
    <property type="entry name" value="Long-chain-fatty-acid--CoA ligase FadD"/>
    <property type="match status" value="1"/>
</dbReference>
<dbReference type="GO" id="GO:0046872">
    <property type="term" value="F:metal ion binding"/>
    <property type="evidence" value="ECO:0007669"/>
    <property type="project" value="UniProtKB-KW"/>
</dbReference>
<dbReference type="GO" id="GO:0031956">
    <property type="term" value="F:medium-chain fatty acid-CoA ligase activity"/>
    <property type="evidence" value="ECO:0007669"/>
    <property type="project" value="TreeGrafter"/>
</dbReference>
<dbReference type="Gene3D" id="3.30.300.30">
    <property type="match status" value="1"/>
</dbReference>
<evidence type="ECO:0000256" key="5">
    <source>
        <dbReference type="ARBA" id="ARBA00022723"/>
    </source>
</evidence>
<dbReference type="FunFam" id="3.30.300.30:FF:000008">
    <property type="entry name" value="2,3-dihydroxybenzoate-AMP ligase"/>
    <property type="match status" value="1"/>
</dbReference>
<proteinExistence type="inferred from homology"/>
<dbReference type="PANTHER" id="PTHR43201">
    <property type="entry name" value="ACYL-COA SYNTHETASE"/>
    <property type="match status" value="1"/>
</dbReference>
<organism evidence="12 13">
    <name type="scientific">Sulfitobacter mediterraneus</name>
    <dbReference type="NCBI Taxonomy" id="83219"/>
    <lineage>
        <taxon>Bacteria</taxon>
        <taxon>Pseudomonadati</taxon>
        <taxon>Pseudomonadota</taxon>
        <taxon>Alphaproteobacteria</taxon>
        <taxon>Rhodobacterales</taxon>
        <taxon>Roseobacteraceae</taxon>
        <taxon>Sulfitobacter</taxon>
    </lineage>
</organism>
<keyword evidence="6" id="KW-0460">Magnesium</keyword>
<evidence type="ECO:0000256" key="1">
    <source>
        <dbReference type="ARBA" id="ARBA00001946"/>
    </source>
</evidence>
<dbReference type="InterPro" id="IPR042099">
    <property type="entry name" value="ANL_N_sf"/>
</dbReference>
<evidence type="ECO:0000256" key="3">
    <source>
        <dbReference type="ARBA" id="ARBA00011738"/>
    </source>
</evidence>
<keyword evidence="13" id="KW-1185">Reference proteome</keyword>
<dbReference type="Gene3D" id="3.40.50.12780">
    <property type="entry name" value="N-terminal domain of ligase-like"/>
    <property type="match status" value="1"/>
</dbReference>
<evidence type="ECO:0000313" key="12">
    <source>
        <dbReference type="EMBL" id="KAJ01965.1"/>
    </source>
</evidence>
<dbReference type="SUPFAM" id="SSF56801">
    <property type="entry name" value="Acetyl-CoA synthetase-like"/>
    <property type="match status" value="1"/>
</dbReference>
<dbReference type="PANTHER" id="PTHR43201:SF5">
    <property type="entry name" value="MEDIUM-CHAIN ACYL-COA LIGASE ACSF2, MITOCHONDRIAL"/>
    <property type="match status" value="1"/>
</dbReference>
<keyword evidence="5" id="KW-0479">Metal-binding</keyword>
<sequence>MTILNESIADQIQKFGVSDTAAEQADLTPRDGKSYVQGPANPPLAFATIPQLLQDAVARYGPRDALVFPDRTLSYYDLDRAVDALASGLLALGLEKGDRVGIWSPNRLEWVLTQFATARIGAILVNINPAYRLSELEYALNKVGCKALVLAPAFKSSDYLGMVRTLAPELATAECGKLHAARLPHLRHVIVMGDVPDGQGIWSFDTLSELGGPAQQLRLPQIGATLQPDDAINIQFTSGTTGQPKGATLSHYNVVNNARFVTDRIKLTENDRLAIPVPLYHCFGMVMGVLGAVSKGAAMVFPGEGFDAAQTLDALNKERCTALYGVPTMFVAMLQDLETTPRDLSAMRTGVMAGAPCPVDVMKAVNSVMNMDEVTICYGMTETAPVSFQSFVDDPVTQRCETVGRVHPHLEVKIVDGNGQIVPAGTQGELCTRGYSVMKGYWDDPGRSAEAIRDGWMHTGDLAVFDKDGFCTITGRVKDMIIRGGENIYPREIEEFLYSHPQVREAQVFGVPDDRLGEEVCAWVVAADGAELTPDALRQFCRGQIAHFKVPRHIRVVDELPMTITGKPQKFVMRDQMVEMLRAEQAK</sequence>
<dbReference type="Pfam" id="PF00501">
    <property type="entry name" value="AMP-binding"/>
    <property type="match status" value="1"/>
</dbReference>
<name>A0A061SRU0_9RHOB</name>
<comment type="catalytic activity">
    <reaction evidence="7">
        <text>3-(methylsulfanyl)propanoate + ATP + CoA = 3-(methylsulfanyl)propanoyl-CoA + AMP + diphosphate</text>
        <dbReference type="Rhea" id="RHEA:43052"/>
        <dbReference type="ChEBI" id="CHEBI:30616"/>
        <dbReference type="ChEBI" id="CHEBI:33019"/>
        <dbReference type="ChEBI" id="CHEBI:49016"/>
        <dbReference type="ChEBI" id="CHEBI:57287"/>
        <dbReference type="ChEBI" id="CHEBI:82815"/>
        <dbReference type="ChEBI" id="CHEBI:456215"/>
        <dbReference type="EC" id="6.2.1.44"/>
    </reaction>
    <physiologicalReaction direction="left-to-right" evidence="7">
        <dbReference type="Rhea" id="RHEA:43053"/>
    </physiologicalReaction>
</comment>
<evidence type="ECO:0000256" key="7">
    <source>
        <dbReference type="ARBA" id="ARBA00051915"/>
    </source>
</evidence>
<evidence type="ECO:0000256" key="2">
    <source>
        <dbReference type="ARBA" id="ARBA00006432"/>
    </source>
</evidence>
<evidence type="ECO:0000256" key="4">
    <source>
        <dbReference type="ARBA" id="ARBA00022598"/>
    </source>
</evidence>
<dbReference type="CDD" id="cd05917">
    <property type="entry name" value="FACL_like_2"/>
    <property type="match status" value="1"/>
</dbReference>
<dbReference type="EMBL" id="JEMU01000016">
    <property type="protein sequence ID" value="KAJ01965.1"/>
    <property type="molecule type" value="Genomic_DNA"/>
</dbReference>